<evidence type="ECO:0000313" key="1">
    <source>
        <dbReference type="EMBL" id="KAL0099702.1"/>
    </source>
</evidence>
<comment type="caution">
    <text evidence="1">The sequence shown here is derived from an EMBL/GenBank/DDBJ whole genome shotgun (WGS) entry which is preliminary data.</text>
</comment>
<gene>
    <name evidence="1" type="ORF">PUN28_019837</name>
</gene>
<dbReference type="Proteomes" id="UP001430953">
    <property type="component" value="Unassembled WGS sequence"/>
</dbReference>
<evidence type="ECO:0000313" key="2">
    <source>
        <dbReference type="Proteomes" id="UP001430953"/>
    </source>
</evidence>
<sequence>MRKFSNCNRISKSGIMRDKWEICHYDSSRSCRYRCKKKKEEKKYKKILEHVPARNIDMPMIFSASIARCCLRRCGGVVLTHLETPNTYADLEYKLRESRIVKGGTGIKISPRAAKRRDNSLASLTTFPRAPRFLEAASNRKRLATSRAARNHEIGKVRLVARRPRMHVSLL</sequence>
<protein>
    <submittedName>
        <fullName evidence="1">Uncharacterized protein</fullName>
    </submittedName>
</protein>
<proteinExistence type="predicted"/>
<dbReference type="EMBL" id="JADYXP020000027">
    <property type="protein sequence ID" value="KAL0099702.1"/>
    <property type="molecule type" value="Genomic_DNA"/>
</dbReference>
<name>A0AAW2EDJ2_9HYME</name>
<dbReference type="AlphaFoldDB" id="A0AAW2EDJ2"/>
<keyword evidence="2" id="KW-1185">Reference proteome</keyword>
<accession>A0AAW2EDJ2</accession>
<reference evidence="1 2" key="1">
    <citation type="submission" date="2023-03" db="EMBL/GenBank/DDBJ databases">
        <title>High recombination rates correlate with genetic variation in Cardiocondyla obscurior ants.</title>
        <authorList>
            <person name="Errbii M."/>
        </authorList>
    </citation>
    <scope>NUCLEOTIDE SEQUENCE [LARGE SCALE GENOMIC DNA]</scope>
    <source>
        <strain evidence="1">Alpha-2009</strain>
        <tissue evidence="1">Whole body</tissue>
    </source>
</reference>
<organism evidence="1 2">
    <name type="scientific">Cardiocondyla obscurior</name>
    <dbReference type="NCBI Taxonomy" id="286306"/>
    <lineage>
        <taxon>Eukaryota</taxon>
        <taxon>Metazoa</taxon>
        <taxon>Ecdysozoa</taxon>
        <taxon>Arthropoda</taxon>
        <taxon>Hexapoda</taxon>
        <taxon>Insecta</taxon>
        <taxon>Pterygota</taxon>
        <taxon>Neoptera</taxon>
        <taxon>Endopterygota</taxon>
        <taxon>Hymenoptera</taxon>
        <taxon>Apocrita</taxon>
        <taxon>Aculeata</taxon>
        <taxon>Formicoidea</taxon>
        <taxon>Formicidae</taxon>
        <taxon>Myrmicinae</taxon>
        <taxon>Cardiocondyla</taxon>
    </lineage>
</organism>